<protein>
    <recommendedName>
        <fullName evidence="1">DUF2262 domain-containing protein</fullName>
    </recommendedName>
</protein>
<sequence>MEKEQTNENSWEFHLTDKIAQLSKMTLEMHTEFWLSTLQTWFHGYQTPEEYKATIWGREVDLCISIAPLETPTEKLPIIEEKSAKGKNELLPPEQQAYVDELKKKIKALKKLLPPKVDEALEQRYLDYMNAERIKAIIQDCTKIWSNPDLPVEEKISQLIPYKIELYDLVRNVQLPDDLMRADTNISITMATIQFFAQSVEKNAKKNKIKTPKQVRQLVKFTNDIITRMDEGQNKLNGVERDMTKEEFKAYDAYLDIKIGARSALYSFEKRLELYERLWEMPSVSTGTKIECLNEAIKLIRKQYGKNLEPRCPHESLIRKHLKAISGYMNKLEEEGEAIWQLRMADELLPTANAWREDCELPALSREEFALQVELQSVHIETKEKEDGSIHFKLELFFQDTEDTFAGHFLYADIEDHEVKEITLMG</sequence>
<accession>A0A173VXT2</accession>
<name>A0A173VXT2_PARDI</name>
<evidence type="ECO:0000313" key="2">
    <source>
        <dbReference type="EMBL" id="CUN31983.1"/>
    </source>
</evidence>
<evidence type="ECO:0000259" key="1">
    <source>
        <dbReference type="Pfam" id="PF10020"/>
    </source>
</evidence>
<organism evidence="2 3">
    <name type="scientific">Parabacteroides distasonis</name>
    <dbReference type="NCBI Taxonomy" id="823"/>
    <lineage>
        <taxon>Bacteria</taxon>
        <taxon>Pseudomonadati</taxon>
        <taxon>Bacteroidota</taxon>
        <taxon>Bacteroidia</taxon>
        <taxon>Bacteroidales</taxon>
        <taxon>Tannerellaceae</taxon>
        <taxon>Parabacteroides</taxon>
    </lineage>
</organism>
<feature type="domain" description="DUF2262" evidence="1">
    <location>
        <begin position="315"/>
        <end position="413"/>
    </location>
</feature>
<dbReference type="RefSeq" id="WP_057319951.1">
    <property type="nucleotide sequence ID" value="NZ_CYXP01000011.1"/>
</dbReference>
<evidence type="ECO:0000313" key="3">
    <source>
        <dbReference type="Proteomes" id="UP000095591"/>
    </source>
</evidence>
<gene>
    <name evidence="2" type="ORF">ERS852429_03875</name>
</gene>
<dbReference type="Pfam" id="PF10020">
    <property type="entry name" value="DUF2262"/>
    <property type="match status" value="1"/>
</dbReference>
<dbReference type="InterPro" id="IPR019260">
    <property type="entry name" value="DUF2262"/>
</dbReference>
<dbReference type="EMBL" id="CYXP01000011">
    <property type="protein sequence ID" value="CUN31983.1"/>
    <property type="molecule type" value="Genomic_DNA"/>
</dbReference>
<proteinExistence type="predicted"/>
<reference evidence="2 3" key="1">
    <citation type="submission" date="2015-09" db="EMBL/GenBank/DDBJ databases">
        <authorList>
            <consortium name="Pathogen Informatics"/>
        </authorList>
    </citation>
    <scope>NUCLEOTIDE SEQUENCE [LARGE SCALE GENOMIC DNA]</scope>
    <source>
        <strain evidence="2 3">2789STDY5608872</strain>
    </source>
</reference>
<dbReference type="Proteomes" id="UP000095591">
    <property type="component" value="Unassembled WGS sequence"/>
</dbReference>
<dbReference type="AlphaFoldDB" id="A0A173VXT2"/>